<sequence length="131" mass="13799">MQLIVHEPLITPLVFDDADIGELPPPAPASPVNGTSLMLIETENPALVGASVQVAVGCMGLAFGMLGIETPSGALVADLVQTNSRAVSLILDIVRKMDNFDDMTKMALDVNDILEVLYDEGILSAALQLNP</sequence>
<gene>
    <name evidence="1" type="ORF">CCMP2556_LOCUS43975</name>
</gene>
<evidence type="ECO:0000313" key="2">
    <source>
        <dbReference type="Proteomes" id="UP001642484"/>
    </source>
</evidence>
<evidence type="ECO:0000313" key="1">
    <source>
        <dbReference type="EMBL" id="CAK9091740.1"/>
    </source>
</evidence>
<accession>A0ABP0QTU9</accession>
<keyword evidence="2" id="KW-1185">Reference proteome</keyword>
<comment type="caution">
    <text evidence="1">The sequence shown here is derived from an EMBL/GenBank/DDBJ whole genome shotgun (WGS) entry which is preliminary data.</text>
</comment>
<organism evidence="1 2">
    <name type="scientific">Durusdinium trenchii</name>
    <dbReference type="NCBI Taxonomy" id="1381693"/>
    <lineage>
        <taxon>Eukaryota</taxon>
        <taxon>Sar</taxon>
        <taxon>Alveolata</taxon>
        <taxon>Dinophyceae</taxon>
        <taxon>Suessiales</taxon>
        <taxon>Symbiodiniaceae</taxon>
        <taxon>Durusdinium</taxon>
    </lineage>
</organism>
<dbReference type="Proteomes" id="UP001642484">
    <property type="component" value="Unassembled WGS sequence"/>
</dbReference>
<protein>
    <submittedName>
        <fullName evidence="1">Uncharacterized protein</fullName>
    </submittedName>
</protein>
<name>A0ABP0QTU9_9DINO</name>
<reference evidence="1 2" key="1">
    <citation type="submission" date="2024-02" db="EMBL/GenBank/DDBJ databases">
        <authorList>
            <person name="Chen Y."/>
            <person name="Shah S."/>
            <person name="Dougan E. K."/>
            <person name="Thang M."/>
            <person name="Chan C."/>
        </authorList>
    </citation>
    <scope>NUCLEOTIDE SEQUENCE [LARGE SCALE GENOMIC DNA]</scope>
</reference>
<dbReference type="EMBL" id="CAXAMN010025006">
    <property type="protein sequence ID" value="CAK9091740.1"/>
    <property type="molecule type" value="Genomic_DNA"/>
</dbReference>
<proteinExistence type="predicted"/>